<comment type="caution">
    <text evidence="2">The sequence shown here is derived from an EMBL/GenBank/DDBJ whole genome shotgun (WGS) entry which is preliminary data.</text>
</comment>
<dbReference type="Proteomes" id="UP000005396">
    <property type="component" value="Unassembled WGS sequence"/>
</dbReference>
<name>A8S0T2_ENTBW</name>
<organism evidence="2 3">
    <name type="scientific">Enterocloster bolteae (strain ATCC BAA-613 / DSM 15670 / CCUG 46953 / JCM 12243 / WAL 16351)</name>
    <name type="common">Clostridium bolteae</name>
    <dbReference type="NCBI Taxonomy" id="411902"/>
    <lineage>
        <taxon>Bacteria</taxon>
        <taxon>Bacillati</taxon>
        <taxon>Bacillota</taxon>
        <taxon>Clostridia</taxon>
        <taxon>Lachnospirales</taxon>
        <taxon>Lachnospiraceae</taxon>
        <taxon>Enterocloster</taxon>
    </lineage>
</organism>
<keyword evidence="1" id="KW-0472">Membrane</keyword>
<reference evidence="2 3" key="2">
    <citation type="submission" date="2007-09" db="EMBL/GenBank/DDBJ databases">
        <title>Draft genome sequence of Clostridium bolteae (ATCC BAA-613).</title>
        <authorList>
            <person name="Sudarsanam P."/>
            <person name="Ley R."/>
            <person name="Guruge J."/>
            <person name="Turnbaugh P.J."/>
            <person name="Mahowald M."/>
            <person name="Liep D."/>
            <person name="Gordon J."/>
        </authorList>
    </citation>
    <scope>NUCLEOTIDE SEQUENCE [LARGE SCALE GENOMIC DNA]</scope>
    <source>
        <strain evidence="3">ATCC BAA-613 / DSM 15670 / CCUG 46953 / JCM 12243 / WAL 16351</strain>
    </source>
</reference>
<reference evidence="2 3" key="1">
    <citation type="submission" date="2007-08" db="EMBL/GenBank/DDBJ databases">
        <authorList>
            <person name="Fulton L."/>
            <person name="Clifton S."/>
            <person name="Fulton B."/>
            <person name="Xu J."/>
            <person name="Minx P."/>
            <person name="Pepin K.H."/>
            <person name="Johnson M."/>
            <person name="Thiruvilangam P."/>
            <person name="Bhonagiri V."/>
            <person name="Nash W.E."/>
            <person name="Mardis E.R."/>
            <person name="Wilson R.K."/>
        </authorList>
    </citation>
    <scope>NUCLEOTIDE SEQUENCE [LARGE SCALE GENOMIC DNA]</scope>
    <source>
        <strain evidence="3">ATCC BAA-613 / DSM 15670 / CCUG 46953 / JCM 12243 / WAL 16351</strain>
    </source>
</reference>
<dbReference type="RefSeq" id="WP_007038037.1">
    <property type="nucleotide sequence ID" value="NZ_DS480698.1"/>
</dbReference>
<dbReference type="PaxDb" id="411902-CLOBOL_05762"/>
<feature type="transmembrane region" description="Helical" evidence="1">
    <location>
        <begin position="6"/>
        <end position="30"/>
    </location>
</feature>
<dbReference type="EMBL" id="ABCC02000043">
    <property type="protein sequence ID" value="EDP14010.1"/>
    <property type="molecule type" value="Genomic_DNA"/>
</dbReference>
<gene>
    <name evidence="2" type="ORF">CLOBOL_05762</name>
</gene>
<dbReference type="HOGENOM" id="CLU_3134059_0_0_9"/>
<keyword evidence="1" id="KW-0812">Transmembrane</keyword>
<evidence type="ECO:0000313" key="3">
    <source>
        <dbReference type="Proteomes" id="UP000005396"/>
    </source>
</evidence>
<keyword evidence="1" id="KW-1133">Transmembrane helix</keyword>
<dbReference type="AlphaFoldDB" id="A8S0T2"/>
<sequence>MKSVNIVSVIIAGNIMNVLSAIVAEIMQILQNQIKQNVRTDSANESIHC</sequence>
<protein>
    <submittedName>
        <fullName evidence="2">Uncharacterized protein</fullName>
    </submittedName>
</protein>
<proteinExistence type="predicted"/>
<accession>A8S0T2</accession>
<evidence type="ECO:0000313" key="2">
    <source>
        <dbReference type="EMBL" id="EDP14010.1"/>
    </source>
</evidence>
<evidence type="ECO:0000256" key="1">
    <source>
        <dbReference type="SAM" id="Phobius"/>
    </source>
</evidence>